<proteinExistence type="predicted"/>
<keyword evidence="1" id="KW-1133">Transmembrane helix</keyword>
<name>A0A1M6QEU5_9FIRM</name>
<dbReference type="AlphaFoldDB" id="A0A1M6QEU5"/>
<evidence type="ECO:0000256" key="1">
    <source>
        <dbReference type="SAM" id="Phobius"/>
    </source>
</evidence>
<feature type="transmembrane region" description="Helical" evidence="1">
    <location>
        <begin position="44"/>
        <end position="69"/>
    </location>
</feature>
<sequence>MFKWHYSLKECLAEISAVIKRLGIPFIIFGLSFIYYSWKINSPIIPFSYFMIVFLFLALLQTMFENVWLAKEIEKLNKRIEEIEKVYKAK</sequence>
<feature type="transmembrane region" description="Helical" evidence="1">
    <location>
        <begin position="21"/>
        <end position="38"/>
    </location>
</feature>
<dbReference type="Proteomes" id="UP000184082">
    <property type="component" value="Unassembled WGS sequence"/>
</dbReference>
<dbReference type="STRING" id="1121266.SAMN02745883_01470"/>
<protein>
    <submittedName>
        <fullName evidence="2">Uncharacterized protein</fullName>
    </submittedName>
</protein>
<accession>A0A1M6QEU5</accession>
<reference evidence="2 3" key="1">
    <citation type="submission" date="2016-11" db="EMBL/GenBank/DDBJ databases">
        <authorList>
            <person name="Jaros S."/>
            <person name="Januszkiewicz K."/>
            <person name="Wedrychowicz H."/>
        </authorList>
    </citation>
    <scope>NUCLEOTIDE SEQUENCE [LARGE SCALE GENOMIC DNA]</scope>
    <source>
        <strain evidence="2 3">DSM 14501</strain>
    </source>
</reference>
<organism evidence="2 3">
    <name type="scientific">Caminicella sporogenes DSM 14501</name>
    <dbReference type="NCBI Taxonomy" id="1121266"/>
    <lineage>
        <taxon>Bacteria</taxon>
        <taxon>Bacillati</taxon>
        <taxon>Bacillota</taxon>
        <taxon>Clostridia</taxon>
        <taxon>Peptostreptococcales</taxon>
        <taxon>Caminicellaceae</taxon>
        <taxon>Caminicella</taxon>
    </lineage>
</organism>
<keyword evidence="1" id="KW-0472">Membrane</keyword>
<evidence type="ECO:0000313" key="3">
    <source>
        <dbReference type="Proteomes" id="UP000184082"/>
    </source>
</evidence>
<dbReference type="EMBL" id="FRAJ01000011">
    <property type="protein sequence ID" value="SHK18698.1"/>
    <property type="molecule type" value="Genomic_DNA"/>
</dbReference>
<gene>
    <name evidence="2" type="ORF">SAMN02745883_01470</name>
</gene>
<keyword evidence="3" id="KW-1185">Reference proteome</keyword>
<keyword evidence="1" id="KW-0812">Transmembrane</keyword>
<dbReference type="RefSeq" id="WP_072967094.1">
    <property type="nucleotide sequence ID" value="NZ_FRAJ01000011.1"/>
</dbReference>
<evidence type="ECO:0000313" key="2">
    <source>
        <dbReference type="EMBL" id="SHK18698.1"/>
    </source>
</evidence>